<dbReference type="FunFam" id="3.30.200.20:FF:000309">
    <property type="entry name" value="Leucine-rich repeat receptor protein kinase MSP1"/>
    <property type="match status" value="1"/>
</dbReference>
<feature type="transmembrane region" description="Helical" evidence="25">
    <location>
        <begin position="357"/>
        <end position="377"/>
    </location>
</feature>
<keyword evidence="17 25" id="KW-1133">Transmembrane helix</keyword>
<keyword evidence="6" id="KW-1003">Cell membrane</keyword>
<dbReference type="InterPro" id="IPR055414">
    <property type="entry name" value="LRR_R13L4/SHOC2-like"/>
</dbReference>
<comment type="catalytic activity">
    <reaction evidence="22">
        <text>L-seryl-[protein] + ATP = O-phospho-L-seryl-[protein] + ADP + H(+)</text>
        <dbReference type="Rhea" id="RHEA:17989"/>
        <dbReference type="Rhea" id="RHEA-COMP:9863"/>
        <dbReference type="Rhea" id="RHEA-COMP:11604"/>
        <dbReference type="ChEBI" id="CHEBI:15378"/>
        <dbReference type="ChEBI" id="CHEBI:29999"/>
        <dbReference type="ChEBI" id="CHEBI:30616"/>
        <dbReference type="ChEBI" id="CHEBI:83421"/>
        <dbReference type="ChEBI" id="CHEBI:456216"/>
        <dbReference type="EC" id="2.7.11.1"/>
    </reaction>
</comment>
<dbReference type="InterPro" id="IPR001245">
    <property type="entry name" value="Ser-Thr/Tyr_kinase_cat_dom"/>
</dbReference>
<keyword evidence="12" id="KW-0732">Signal</keyword>
<evidence type="ECO:0000256" key="9">
    <source>
        <dbReference type="ARBA" id="ARBA00022614"/>
    </source>
</evidence>
<dbReference type="FunFam" id="1.10.510.10:FF:000309">
    <property type="entry name" value="Leucine-rich repeat receptor-like protein kinase"/>
    <property type="match status" value="1"/>
</dbReference>
<dbReference type="InterPro" id="IPR003591">
    <property type="entry name" value="Leu-rich_rpt_typical-subtyp"/>
</dbReference>
<name>A0AA38TWZ7_9ASTR</name>
<gene>
    <name evidence="27" type="ORF">OSB04_004526</name>
</gene>
<comment type="subcellular location">
    <subcellularLocation>
        <location evidence="2">Cell membrane</location>
    </subcellularLocation>
    <subcellularLocation>
        <location evidence="1">Membrane</location>
        <topology evidence="1">Multi-pass membrane protein</topology>
    </subcellularLocation>
    <subcellularLocation>
        <location evidence="3">Membrane</location>
        <topology evidence="3">Single-pass type I membrane protein</topology>
    </subcellularLocation>
</comment>
<evidence type="ECO:0000256" key="20">
    <source>
        <dbReference type="ARBA" id="ARBA00023180"/>
    </source>
</evidence>
<comment type="similarity">
    <text evidence="4">Belongs to the RLP family.</text>
</comment>
<dbReference type="PANTHER" id="PTHR48056:SF18">
    <property type="entry name" value="NON-SPECIFIC SERINE_THREONINE PROTEIN KINASE"/>
    <property type="match status" value="1"/>
</dbReference>
<evidence type="ECO:0000256" key="7">
    <source>
        <dbReference type="ARBA" id="ARBA00022527"/>
    </source>
</evidence>
<keyword evidence="14 23" id="KW-0547">Nucleotide-binding</keyword>
<feature type="transmembrane region" description="Helical" evidence="25">
    <location>
        <begin position="276"/>
        <end position="295"/>
    </location>
</feature>
<sequence length="1479" mass="162066">MGSVQMEASTENIDHQSDEESPLNLSHSANAKQSFQFETSHTSGHRLSVLRQLQLAAFQSIYVVLFKAKINLLLPFGPLAILLHYLTGHHGWVFFFCLLGIAPLAERLGYTTEQLSFYTGQTVGGLLNATFGNATEMIISLYALKSGMIRVVQQSLLGSILSNMLLVLGCAFFTGGIVHYPKVQATAIVSSGLLLMAVMGILFPAVLHFTHTEAHFGKSELALSRFSSCIMLVAYGSYLFFQLKSHSNLYDSVDEGRENNGEDSDDELPEITKWEAISWLTIITLWVSVVSAYLVDAIQGASDSWNIPVSFISVILLPIVGNAAEHASAIMFAMKDKLIPFCVVVGWIMGEPMDLNFQLFETATLFITVLVVAFMLQEGTSNYFKGLMLILCYLIVAASFFVHVDKKSDSWSLTYSPRKVSDARTALIMLPKPFFFLGFLITLLLFPPPFTDATCNPLDSDSLLSFTTITTSLNLNWSAAVDCCSWDGVSCDDTGDHVTRLSLPAKGLRGAIPSSLLNLTSLSFINLSRNFLSGPLPNRLFSSFNALHTIDLSYNRLSGHFPPDTFPTTLQSLDFSSNHFNGTIQTLFLNSPPLTLLTDFNISNNSFTGLIPSSICIASPALSALDLSLNDFTGDIPPGLFGECSKLRVLSLGFNNLGGKIPVDIDGARSLRVLSLPGNYLNGGIPESITNLTNLRSLVLFGNMFSGFIPRSIGKLSFLERLELHINKLNGTLPESLINCTKLRLLNVRVNSLFGRLDEFDFSNFSQLTIVDFGENQFTGMLPRTLFSCKSLTAIRVSSNRLEGEVLPDVLNLPSLSFLSLSNNTLKNITKAFNILSRHPKLSTLILSKNFFHETLPDGGIFGFLDLKILGLGGCKLFGQIPTWLTSLTNLEVIDLSQNNINGTIPGWIQTLPSLFYLDLSNNSLSGGFPVELTRLPALGSQQALDHVNSSYLELPVFVQPQNASYLQYNQLATLPPALYLASNRLSGDIPVEIGHMQSIHVLDLSGNRFSGTIPSAISNLTNLEKLDLSHNRLSGGIPASLKSLYFLSSFSVANNNLQGPIPSGGQFDTFLSQSYEGNPGLCGSPMHNLCGNQSSTKGGASGHKKGPNKKMIVGLILGICFGVGVTLTCLALWILSKRRILPRGDPEIFHMDLGSFNSTSAADIPKDTSGVILFPNNAKDIKHLTVSDILKATEDFSQANIIGCGGFGLVYKATLANGTRLAVKKLSGDMGLIAREFKAEVEALSTAQHKNLVSLQGYCVHDGSQLLIYSYMENGSLDYWLHEKADGASKLDWPTRLKIAQGASCGLAYMHQVCEPHIVHRDIKSSNILLDDQFEAYVADFGLSRLIQPYNTHVTTELVGTLGYIPPEYSQSWIATLRGDIYSFGVVMLELLTGKRPMEVFRPKASRELVVWVQQMRREGKQEEVFDPLLRGKGFEEEMLQVLDVACMCVNVSPVKRPTINEVVDWLHNVGSNQRIPK</sequence>
<evidence type="ECO:0000256" key="13">
    <source>
        <dbReference type="ARBA" id="ARBA00022737"/>
    </source>
</evidence>
<evidence type="ECO:0000256" key="5">
    <source>
        <dbReference type="ARBA" id="ARBA00012513"/>
    </source>
</evidence>
<feature type="transmembrane region" description="Helical" evidence="25">
    <location>
        <begin position="1112"/>
        <end position="1136"/>
    </location>
</feature>
<evidence type="ECO:0000256" key="21">
    <source>
        <dbReference type="ARBA" id="ARBA00047899"/>
    </source>
</evidence>
<dbReference type="SUPFAM" id="SSF56112">
    <property type="entry name" value="Protein kinase-like (PK-like)"/>
    <property type="match status" value="1"/>
</dbReference>
<keyword evidence="8" id="KW-0597">Phosphoprotein</keyword>
<dbReference type="Proteomes" id="UP001172457">
    <property type="component" value="Chromosome 1"/>
</dbReference>
<dbReference type="Gene3D" id="3.80.10.10">
    <property type="entry name" value="Ribonuclease Inhibitor"/>
    <property type="match status" value="4"/>
</dbReference>
<feature type="region of interest" description="Disordered" evidence="24">
    <location>
        <begin position="1"/>
        <end position="24"/>
    </location>
</feature>
<dbReference type="InterPro" id="IPR004837">
    <property type="entry name" value="NaCa_Exmemb"/>
</dbReference>
<dbReference type="SMART" id="SM00369">
    <property type="entry name" value="LRR_TYP"/>
    <property type="match status" value="9"/>
</dbReference>
<dbReference type="PROSITE" id="PS51450">
    <property type="entry name" value="LRR"/>
    <property type="match status" value="1"/>
</dbReference>
<keyword evidence="18 25" id="KW-0472">Membrane</keyword>
<dbReference type="PROSITE" id="PS00107">
    <property type="entry name" value="PROTEIN_KINASE_ATP"/>
    <property type="match status" value="1"/>
</dbReference>
<dbReference type="InterPro" id="IPR032675">
    <property type="entry name" value="LRR_dom_sf"/>
</dbReference>
<dbReference type="InterPro" id="IPR008271">
    <property type="entry name" value="Ser/Thr_kinase_AS"/>
</dbReference>
<dbReference type="Pfam" id="PF13855">
    <property type="entry name" value="LRR_8"/>
    <property type="match status" value="2"/>
</dbReference>
<dbReference type="FunFam" id="3.80.10.10:FF:000213">
    <property type="entry name" value="Tyrosine-sulfated glycopeptide receptor 1"/>
    <property type="match status" value="1"/>
</dbReference>
<dbReference type="PROSITE" id="PS50011">
    <property type="entry name" value="PROTEIN_KINASE_DOM"/>
    <property type="match status" value="1"/>
</dbReference>
<feature type="transmembrane region" description="Helical" evidence="25">
    <location>
        <begin position="383"/>
        <end position="404"/>
    </location>
</feature>
<dbReference type="InterPro" id="IPR017441">
    <property type="entry name" value="Protein_kinase_ATP_BS"/>
</dbReference>
<dbReference type="FunFam" id="3.80.10.10:FF:000041">
    <property type="entry name" value="LRR receptor-like serine/threonine-protein kinase ERECTA"/>
    <property type="match status" value="1"/>
</dbReference>
<accession>A0AA38TWZ7</accession>
<evidence type="ECO:0000313" key="27">
    <source>
        <dbReference type="EMBL" id="KAJ9568560.1"/>
    </source>
</evidence>
<keyword evidence="20" id="KW-0325">Glycoprotein</keyword>
<evidence type="ECO:0000256" key="24">
    <source>
        <dbReference type="SAM" id="MobiDB-lite"/>
    </source>
</evidence>
<feature type="transmembrane region" description="Helical" evidence="25">
    <location>
        <begin position="186"/>
        <end position="210"/>
    </location>
</feature>
<dbReference type="InterPro" id="IPR044880">
    <property type="entry name" value="NCX_ion-bd_dom_sf"/>
</dbReference>
<protein>
    <recommendedName>
        <fullName evidence="5">non-specific serine/threonine protein kinase</fullName>
        <ecNumber evidence="5">2.7.11.1</ecNumber>
    </recommendedName>
</protein>
<feature type="compositionally biased region" description="Polar residues" evidence="24">
    <location>
        <begin position="1"/>
        <end position="11"/>
    </location>
</feature>
<dbReference type="GO" id="GO:0006952">
    <property type="term" value="P:defense response"/>
    <property type="evidence" value="ECO:0007669"/>
    <property type="project" value="UniProtKB-ARBA"/>
</dbReference>
<proteinExistence type="inferred from homology"/>
<dbReference type="InterPro" id="IPR001611">
    <property type="entry name" value="Leu-rich_rpt"/>
</dbReference>
<dbReference type="GO" id="GO:0015369">
    <property type="term" value="F:calcium:proton antiporter activity"/>
    <property type="evidence" value="ECO:0007669"/>
    <property type="project" value="InterPro"/>
</dbReference>
<feature type="transmembrane region" description="Helical" evidence="25">
    <location>
        <begin position="307"/>
        <end position="324"/>
    </location>
</feature>
<keyword evidence="16 23" id="KW-0067">ATP-binding</keyword>
<evidence type="ECO:0000256" key="25">
    <source>
        <dbReference type="SAM" id="Phobius"/>
    </source>
</evidence>
<dbReference type="Gene3D" id="1.20.1420.30">
    <property type="entry name" value="NCX, central ion-binding region"/>
    <property type="match status" value="2"/>
</dbReference>
<dbReference type="Gene3D" id="3.30.200.20">
    <property type="entry name" value="Phosphorylase Kinase, domain 1"/>
    <property type="match status" value="1"/>
</dbReference>
<dbReference type="InterPro" id="IPR004798">
    <property type="entry name" value="CAX-like"/>
</dbReference>
<keyword evidence="19" id="KW-0675">Receptor</keyword>
<evidence type="ECO:0000256" key="19">
    <source>
        <dbReference type="ARBA" id="ARBA00023170"/>
    </source>
</evidence>
<evidence type="ECO:0000256" key="12">
    <source>
        <dbReference type="ARBA" id="ARBA00022729"/>
    </source>
</evidence>
<reference evidence="27" key="1">
    <citation type="submission" date="2023-03" db="EMBL/GenBank/DDBJ databases">
        <title>Chromosome-scale reference genome and RAD-based genetic map of yellow starthistle (Centaurea solstitialis) reveal putative structural variation and QTLs associated with invader traits.</title>
        <authorList>
            <person name="Reatini B."/>
            <person name="Cang F.A."/>
            <person name="Jiang Q."/>
            <person name="Mckibben M.T.W."/>
            <person name="Barker M.S."/>
            <person name="Rieseberg L.H."/>
            <person name="Dlugosch K.M."/>
        </authorList>
    </citation>
    <scope>NUCLEOTIDE SEQUENCE</scope>
    <source>
        <strain evidence="27">CAN-66</strain>
        <tissue evidence="27">Leaf</tissue>
    </source>
</reference>
<evidence type="ECO:0000256" key="16">
    <source>
        <dbReference type="ARBA" id="ARBA00022840"/>
    </source>
</evidence>
<feature type="transmembrane region" description="Helical" evidence="25">
    <location>
        <begin position="82"/>
        <end position="105"/>
    </location>
</feature>
<evidence type="ECO:0000256" key="1">
    <source>
        <dbReference type="ARBA" id="ARBA00004141"/>
    </source>
</evidence>
<dbReference type="GO" id="GO:0005886">
    <property type="term" value="C:plasma membrane"/>
    <property type="evidence" value="ECO:0007669"/>
    <property type="project" value="UniProtKB-SubCell"/>
</dbReference>
<evidence type="ECO:0000256" key="4">
    <source>
        <dbReference type="ARBA" id="ARBA00009592"/>
    </source>
</evidence>
<evidence type="ECO:0000256" key="17">
    <source>
        <dbReference type="ARBA" id="ARBA00022989"/>
    </source>
</evidence>
<comment type="catalytic activity">
    <reaction evidence="21">
        <text>L-threonyl-[protein] + ATP = O-phospho-L-threonyl-[protein] + ADP + H(+)</text>
        <dbReference type="Rhea" id="RHEA:46608"/>
        <dbReference type="Rhea" id="RHEA-COMP:11060"/>
        <dbReference type="Rhea" id="RHEA-COMP:11605"/>
        <dbReference type="ChEBI" id="CHEBI:15378"/>
        <dbReference type="ChEBI" id="CHEBI:30013"/>
        <dbReference type="ChEBI" id="CHEBI:30616"/>
        <dbReference type="ChEBI" id="CHEBI:61977"/>
        <dbReference type="ChEBI" id="CHEBI:456216"/>
        <dbReference type="EC" id="2.7.11.1"/>
    </reaction>
</comment>
<evidence type="ECO:0000256" key="23">
    <source>
        <dbReference type="PROSITE-ProRule" id="PRU10141"/>
    </source>
</evidence>
<dbReference type="EMBL" id="JARYMX010000001">
    <property type="protein sequence ID" value="KAJ9568560.1"/>
    <property type="molecule type" value="Genomic_DNA"/>
</dbReference>
<dbReference type="PRINTS" id="PR00019">
    <property type="entry name" value="LEURICHRPT"/>
</dbReference>
<dbReference type="SUPFAM" id="SSF52058">
    <property type="entry name" value="L domain-like"/>
    <property type="match status" value="3"/>
</dbReference>
<dbReference type="InterPro" id="IPR011009">
    <property type="entry name" value="Kinase-like_dom_sf"/>
</dbReference>
<dbReference type="Pfam" id="PF23598">
    <property type="entry name" value="LRR_14"/>
    <property type="match status" value="1"/>
</dbReference>
<dbReference type="GO" id="GO:0004674">
    <property type="term" value="F:protein serine/threonine kinase activity"/>
    <property type="evidence" value="ECO:0007669"/>
    <property type="project" value="UniProtKB-KW"/>
</dbReference>
<keyword evidence="15" id="KW-0418">Kinase</keyword>
<evidence type="ECO:0000256" key="14">
    <source>
        <dbReference type="ARBA" id="ARBA00022741"/>
    </source>
</evidence>
<feature type="transmembrane region" description="Helical" evidence="25">
    <location>
        <begin position="425"/>
        <end position="446"/>
    </location>
</feature>
<evidence type="ECO:0000259" key="26">
    <source>
        <dbReference type="PROSITE" id="PS50011"/>
    </source>
</evidence>
<evidence type="ECO:0000256" key="22">
    <source>
        <dbReference type="ARBA" id="ARBA00048679"/>
    </source>
</evidence>
<evidence type="ECO:0000256" key="18">
    <source>
        <dbReference type="ARBA" id="ARBA00023136"/>
    </source>
</evidence>
<dbReference type="Gene3D" id="1.10.510.10">
    <property type="entry name" value="Transferase(Phosphotransferase) domain 1"/>
    <property type="match status" value="1"/>
</dbReference>
<keyword evidence="7" id="KW-0723">Serine/threonine-protein kinase</keyword>
<dbReference type="PROSITE" id="PS00108">
    <property type="entry name" value="PROTEIN_KINASE_ST"/>
    <property type="match status" value="1"/>
</dbReference>
<dbReference type="EC" id="2.7.11.1" evidence="5"/>
<dbReference type="NCBIfam" id="TIGR00378">
    <property type="entry name" value="cax"/>
    <property type="match status" value="1"/>
</dbReference>
<keyword evidence="11 25" id="KW-0812">Transmembrane</keyword>
<evidence type="ECO:0000313" key="28">
    <source>
        <dbReference type="Proteomes" id="UP001172457"/>
    </source>
</evidence>
<dbReference type="Pfam" id="PF07714">
    <property type="entry name" value="PK_Tyr_Ser-Thr"/>
    <property type="match status" value="1"/>
</dbReference>
<evidence type="ECO:0000256" key="6">
    <source>
        <dbReference type="ARBA" id="ARBA00022475"/>
    </source>
</evidence>
<organism evidence="27 28">
    <name type="scientific">Centaurea solstitialis</name>
    <name type="common">yellow star-thistle</name>
    <dbReference type="NCBI Taxonomy" id="347529"/>
    <lineage>
        <taxon>Eukaryota</taxon>
        <taxon>Viridiplantae</taxon>
        <taxon>Streptophyta</taxon>
        <taxon>Embryophyta</taxon>
        <taxon>Tracheophyta</taxon>
        <taxon>Spermatophyta</taxon>
        <taxon>Magnoliopsida</taxon>
        <taxon>eudicotyledons</taxon>
        <taxon>Gunneridae</taxon>
        <taxon>Pentapetalae</taxon>
        <taxon>asterids</taxon>
        <taxon>campanulids</taxon>
        <taxon>Asterales</taxon>
        <taxon>Asteraceae</taxon>
        <taxon>Carduoideae</taxon>
        <taxon>Cardueae</taxon>
        <taxon>Centaureinae</taxon>
        <taxon>Centaurea</taxon>
    </lineage>
</organism>
<dbReference type="Pfam" id="PF01699">
    <property type="entry name" value="Na_Ca_ex"/>
    <property type="match status" value="3"/>
</dbReference>
<dbReference type="FunFam" id="3.80.10.10:FF:000129">
    <property type="entry name" value="Leucine-rich repeat receptor-like kinase"/>
    <property type="match status" value="1"/>
</dbReference>
<dbReference type="SMART" id="SM00220">
    <property type="entry name" value="S_TKc"/>
    <property type="match status" value="1"/>
</dbReference>
<dbReference type="GO" id="GO:0051707">
    <property type="term" value="P:response to other organism"/>
    <property type="evidence" value="ECO:0007669"/>
    <property type="project" value="UniProtKB-ARBA"/>
</dbReference>
<keyword evidence="9" id="KW-0433">Leucine-rich repeat</keyword>
<dbReference type="PANTHER" id="PTHR48056">
    <property type="entry name" value="LRR RECEPTOR-LIKE SERINE/THREONINE-PROTEIN KINASE-RELATED"/>
    <property type="match status" value="1"/>
</dbReference>
<keyword evidence="13" id="KW-0677">Repeat</keyword>
<evidence type="ECO:0000256" key="2">
    <source>
        <dbReference type="ARBA" id="ARBA00004236"/>
    </source>
</evidence>
<feature type="domain" description="Protein kinase" evidence="26">
    <location>
        <begin position="1197"/>
        <end position="1472"/>
    </location>
</feature>
<dbReference type="InterPro" id="IPR000719">
    <property type="entry name" value="Prot_kinase_dom"/>
</dbReference>
<evidence type="ECO:0000256" key="8">
    <source>
        <dbReference type="ARBA" id="ARBA00022553"/>
    </source>
</evidence>
<keyword evidence="10" id="KW-0808">Transferase</keyword>
<feature type="binding site" evidence="23">
    <location>
        <position position="1226"/>
    </location>
    <ligand>
        <name>ATP</name>
        <dbReference type="ChEBI" id="CHEBI:30616"/>
    </ligand>
</feature>
<dbReference type="GO" id="GO:0033612">
    <property type="term" value="F:receptor serine/threonine kinase binding"/>
    <property type="evidence" value="ECO:0007669"/>
    <property type="project" value="TreeGrafter"/>
</dbReference>
<dbReference type="FunFam" id="1.20.1420.30:FF:000012">
    <property type="entry name" value="Vacuolar cation/proton exchanger"/>
    <property type="match status" value="1"/>
</dbReference>
<evidence type="ECO:0000256" key="11">
    <source>
        <dbReference type="ARBA" id="ARBA00022692"/>
    </source>
</evidence>
<evidence type="ECO:0000256" key="10">
    <source>
        <dbReference type="ARBA" id="ARBA00022679"/>
    </source>
</evidence>
<evidence type="ECO:0000256" key="3">
    <source>
        <dbReference type="ARBA" id="ARBA00004479"/>
    </source>
</evidence>
<feature type="transmembrane region" description="Helical" evidence="25">
    <location>
        <begin position="156"/>
        <end position="180"/>
    </location>
</feature>
<comment type="caution">
    <text evidence="27">The sequence shown here is derived from an EMBL/GenBank/DDBJ whole genome shotgun (WGS) entry which is preliminary data.</text>
</comment>
<dbReference type="GO" id="GO:0005524">
    <property type="term" value="F:ATP binding"/>
    <property type="evidence" value="ECO:0007669"/>
    <property type="project" value="UniProtKB-UniRule"/>
</dbReference>
<evidence type="ECO:0000256" key="15">
    <source>
        <dbReference type="ARBA" id="ARBA00022777"/>
    </source>
</evidence>
<feature type="transmembrane region" description="Helical" evidence="25">
    <location>
        <begin position="222"/>
        <end position="241"/>
    </location>
</feature>
<dbReference type="Pfam" id="PF00560">
    <property type="entry name" value="LRR_1"/>
    <property type="match status" value="1"/>
</dbReference>
<dbReference type="InterPro" id="IPR050647">
    <property type="entry name" value="Plant_LRR-RLKs"/>
</dbReference>
<keyword evidence="28" id="KW-1185">Reference proteome</keyword>